<reference evidence="1 2" key="1">
    <citation type="submission" date="2019-10" db="EMBL/GenBank/DDBJ databases">
        <title>Description of Paenibacillus pedi sp. nov.</title>
        <authorList>
            <person name="Carlier A."/>
            <person name="Qi S."/>
        </authorList>
    </citation>
    <scope>NUCLEOTIDE SEQUENCE [LARGE SCALE GENOMIC DNA]</scope>
    <source>
        <strain evidence="1 2">LMG 31457</strain>
    </source>
</reference>
<evidence type="ECO:0000313" key="2">
    <source>
        <dbReference type="Proteomes" id="UP000618579"/>
    </source>
</evidence>
<accession>A0ABX1ZHB3</accession>
<dbReference type="Gene3D" id="3.40.50.300">
    <property type="entry name" value="P-loop containing nucleotide triphosphate hydrolases"/>
    <property type="match status" value="1"/>
</dbReference>
<gene>
    <name evidence="1" type="ORF">GC097_00110</name>
</gene>
<dbReference type="EMBL" id="WHNZ01000004">
    <property type="protein sequence ID" value="NOU98429.1"/>
    <property type="molecule type" value="Genomic_DNA"/>
</dbReference>
<comment type="caution">
    <text evidence="1">The sequence shown here is derived from an EMBL/GenBank/DDBJ whole genome shotgun (WGS) entry which is preliminary data.</text>
</comment>
<protein>
    <submittedName>
        <fullName evidence="1">AAA family ATPase</fullName>
    </submittedName>
</protein>
<dbReference type="RefSeq" id="WP_171681325.1">
    <property type="nucleotide sequence ID" value="NZ_WHNZ01000004.1"/>
</dbReference>
<evidence type="ECO:0000313" key="1">
    <source>
        <dbReference type="EMBL" id="NOU98429.1"/>
    </source>
</evidence>
<organism evidence="1 2">
    <name type="scientific">Paenibacillus planticolens</name>
    <dbReference type="NCBI Taxonomy" id="2654976"/>
    <lineage>
        <taxon>Bacteria</taxon>
        <taxon>Bacillati</taxon>
        <taxon>Bacillota</taxon>
        <taxon>Bacilli</taxon>
        <taxon>Bacillales</taxon>
        <taxon>Paenibacillaceae</taxon>
        <taxon>Paenibacillus</taxon>
    </lineage>
</organism>
<dbReference type="Proteomes" id="UP000618579">
    <property type="component" value="Unassembled WGS sequence"/>
</dbReference>
<proteinExistence type="predicted"/>
<name>A0ABX1ZHB3_9BACL</name>
<sequence length="451" mass="50164">MPSYGEQLLSKICDDNDVGAIVRYSINESDFATETERKAFCFVLQHSDANKGSAPSYATLVGEIDGFTYIPAVTDSYEFLTKSLKDAAGRRQFAEWFESGQITANFSKMTAENFGKYLREESDRIMLRTSVRSVLNFKTLETLRHEFREEYEKRKEGRSFKLWRTPFESLNAEIGGLYSGDIYGVMAESGRGKSYLIACLVDELLRQGAKVLVKSYELKAYLWLARLISIMTARDGALDLEGFAQRVGLPNKAILSGQLDGELEEYFLRTVDALNEYYPGKLYLQAKGDRDLTRTLADLDRELQQNPEIDVCVVDPFYGLSDIYGSNANKTAGGAAEQAARKFEQIIGANDVVGIFAIQASSTEKSEADDEGRRELKLPRRDQVKTTKAVLEIATNLFAFDAVDGNGRIGVEKGRNGGEGFTIDLLALMDYGVLRELPKGAEAAAQFSNGF</sequence>
<dbReference type="SUPFAM" id="SSF52540">
    <property type="entry name" value="P-loop containing nucleoside triphosphate hydrolases"/>
    <property type="match status" value="1"/>
</dbReference>
<dbReference type="InterPro" id="IPR027417">
    <property type="entry name" value="P-loop_NTPase"/>
</dbReference>
<keyword evidence="2" id="KW-1185">Reference proteome</keyword>